<dbReference type="GO" id="GO:0006826">
    <property type="term" value="P:iron ion transport"/>
    <property type="evidence" value="ECO:0007669"/>
    <property type="project" value="UniProtKB-KW"/>
</dbReference>
<comment type="subcellular location">
    <subcellularLocation>
        <location evidence="1 11">Cell outer membrane</location>
        <topology evidence="1 11">Multi-pass membrane protein</topology>
    </subcellularLocation>
</comment>
<protein>
    <submittedName>
        <fullName evidence="15">TonB-dependent receptor</fullName>
    </submittedName>
</protein>
<comment type="caution">
    <text evidence="15">The sequence shown here is derived from an EMBL/GenBank/DDBJ whole genome shotgun (WGS) entry which is preliminary data.</text>
</comment>
<proteinExistence type="inferred from homology"/>
<dbReference type="Pfam" id="PF00593">
    <property type="entry name" value="TonB_dep_Rec_b-barrel"/>
    <property type="match status" value="1"/>
</dbReference>
<evidence type="ECO:0000256" key="5">
    <source>
        <dbReference type="ARBA" id="ARBA00022692"/>
    </source>
</evidence>
<dbReference type="AlphaFoldDB" id="A0A1Q5PG77"/>
<feature type="domain" description="TonB-dependent receptor-like beta-barrel" evidence="13">
    <location>
        <begin position="219"/>
        <end position="630"/>
    </location>
</feature>
<keyword evidence="15" id="KW-0675">Receptor</keyword>
<keyword evidence="8 12" id="KW-0798">TonB box</keyword>
<dbReference type="PANTHER" id="PTHR32552:SF81">
    <property type="entry name" value="TONB-DEPENDENT OUTER MEMBRANE RECEPTOR"/>
    <property type="match status" value="1"/>
</dbReference>
<dbReference type="STRING" id="1797110.A3841_12135"/>
<evidence type="ECO:0000256" key="1">
    <source>
        <dbReference type="ARBA" id="ARBA00004571"/>
    </source>
</evidence>
<keyword evidence="3 11" id="KW-1134">Transmembrane beta strand</keyword>
<dbReference type="InterPro" id="IPR039426">
    <property type="entry name" value="TonB-dep_rcpt-like"/>
</dbReference>
<evidence type="ECO:0000256" key="11">
    <source>
        <dbReference type="PROSITE-ProRule" id="PRU01360"/>
    </source>
</evidence>
<evidence type="ECO:0000256" key="2">
    <source>
        <dbReference type="ARBA" id="ARBA00022448"/>
    </source>
</evidence>
<dbReference type="Gene3D" id="2.40.170.20">
    <property type="entry name" value="TonB-dependent receptor, beta-barrel domain"/>
    <property type="match status" value="1"/>
</dbReference>
<dbReference type="Gene3D" id="2.170.130.10">
    <property type="entry name" value="TonB-dependent receptor, plug domain"/>
    <property type="match status" value="1"/>
</dbReference>
<accession>A0A1Q5PG77</accession>
<evidence type="ECO:0000256" key="9">
    <source>
        <dbReference type="ARBA" id="ARBA00023136"/>
    </source>
</evidence>
<evidence type="ECO:0000313" key="16">
    <source>
        <dbReference type="Proteomes" id="UP000186551"/>
    </source>
</evidence>
<evidence type="ECO:0000256" key="10">
    <source>
        <dbReference type="ARBA" id="ARBA00023237"/>
    </source>
</evidence>
<dbReference type="PANTHER" id="PTHR32552">
    <property type="entry name" value="FERRICHROME IRON RECEPTOR-RELATED"/>
    <property type="match status" value="1"/>
</dbReference>
<comment type="similarity">
    <text evidence="11 12">Belongs to the TonB-dependent receptor family.</text>
</comment>
<name>A0A1Q5PG77_9BACT</name>
<feature type="domain" description="TonB-dependent receptor plug" evidence="14">
    <location>
        <begin position="25"/>
        <end position="132"/>
    </location>
</feature>
<dbReference type="InterPro" id="IPR000531">
    <property type="entry name" value="Beta-barrel_TonB"/>
</dbReference>
<keyword evidence="2 11" id="KW-0813">Transport</keyword>
<keyword evidence="5 11" id="KW-0812">Transmembrane</keyword>
<dbReference type="InterPro" id="IPR012910">
    <property type="entry name" value="Plug_dom"/>
</dbReference>
<dbReference type="Pfam" id="PF07715">
    <property type="entry name" value="Plug"/>
    <property type="match status" value="1"/>
</dbReference>
<dbReference type="CDD" id="cd01347">
    <property type="entry name" value="ligand_gated_channel"/>
    <property type="match status" value="1"/>
</dbReference>
<keyword evidence="7" id="KW-0406">Ion transport</keyword>
<evidence type="ECO:0000259" key="14">
    <source>
        <dbReference type="Pfam" id="PF07715"/>
    </source>
</evidence>
<dbReference type="GO" id="GO:0009279">
    <property type="term" value="C:cell outer membrane"/>
    <property type="evidence" value="ECO:0007669"/>
    <property type="project" value="UniProtKB-SubCell"/>
</dbReference>
<dbReference type="SUPFAM" id="SSF56935">
    <property type="entry name" value="Porins"/>
    <property type="match status" value="1"/>
</dbReference>
<keyword evidence="16" id="KW-1185">Reference proteome</keyword>
<dbReference type="InterPro" id="IPR037066">
    <property type="entry name" value="Plug_dom_sf"/>
</dbReference>
<reference evidence="15 16" key="1">
    <citation type="submission" date="2016-03" db="EMBL/GenBank/DDBJ databases">
        <title>Genome sequence of Pontibacter sp. nov., of the family cytophagaceae, isolated from marine sediment of the Yellow Sea, China.</title>
        <authorList>
            <person name="Zhang G."/>
            <person name="Zhang R."/>
        </authorList>
    </citation>
    <scope>NUCLEOTIDE SEQUENCE [LARGE SCALE GENOMIC DNA]</scope>
    <source>
        <strain evidence="15 16">S10-8</strain>
    </source>
</reference>
<evidence type="ECO:0000313" key="15">
    <source>
        <dbReference type="EMBL" id="OKL41234.1"/>
    </source>
</evidence>
<organism evidence="15 16">
    <name type="scientific">Pontibacter flavimaris</name>
    <dbReference type="NCBI Taxonomy" id="1797110"/>
    <lineage>
        <taxon>Bacteria</taxon>
        <taxon>Pseudomonadati</taxon>
        <taxon>Bacteroidota</taxon>
        <taxon>Cytophagia</taxon>
        <taxon>Cytophagales</taxon>
        <taxon>Hymenobacteraceae</taxon>
        <taxon>Pontibacter</taxon>
    </lineage>
</organism>
<evidence type="ECO:0000256" key="6">
    <source>
        <dbReference type="ARBA" id="ARBA00023004"/>
    </source>
</evidence>
<evidence type="ECO:0000256" key="7">
    <source>
        <dbReference type="ARBA" id="ARBA00023065"/>
    </source>
</evidence>
<dbReference type="EMBL" id="LVWA01000004">
    <property type="protein sequence ID" value="OKL41234.1"/>
    <property type="molecule type" value="Genomic_DNA"/>
</dbReference>
<evidence type="ECO:0000256" key="12">
    <source>
        <dbReference type="RuleBase" id="RU003357"/>
    </source>
</evidence>
<evidence type="ECO:0000259" key="13">
    <source>
        <dbReference type="Pfam" id="PF00593"/>
    </source>
</evidence>
<evidence type="ECO:0000256" key="3">
    <source>
        <dbReference type="ARBA" id="ARBA00022452"/>
    </source>
</evidence>
<keyword evidence="10 11" id="KW-0998">Cell outer membrane</keyword>
<dbReference type="PROSITE" id="PS52016">
    <property type="entry name" value="TONB_DEPENDENT_REC_3"/>
    <property type="match status" value="1"/>
</dbReference>
<dbReference type="InterPro" id="IPR036942">
    <property type="entry name" value="Beta-barrel_TonB_sf"/>
</dbReference>
<keyword evidence="6" id="KW-0408">Iron</keyword>
<keyword evidence="9 11" id="KW-0472">Membrane</keyword>
<dbReference type="Proteomes" id="UP000186551">
    <property type="component" value="Unassembled WGS sequence"/>
</dbReference>
<keyword evidence="4" id="KW-0410">Iron transport</keyword>
<evidence type="ECO:0000256" key="4">
    <source>
        <dbReference type="ARBA" id="ARBA00022496"/>
    </source>
</evidence>
<evidence type="ECO:0000256" key="8">
    <source>
        <dbReference type="ARBA" id="ARBA00023077"/>
    </source>
</evidence>
<sequence length="667" mass="73236">MLLQPDAASLQEVVITGYETNRPLLQTAGAVSIVGREVIERFDESSLVRAVNTVPGVRMEERAPASYRISIRGSSLRSPYGIRNVKLYYDGIPFTEANGTTALNLMDAANIGSIEVLKGPTGSIYGAGTGGTVLLEPRRAAAGEQSLEVGAMTGSFGLRRYTATARVGGEKSSFLVQYARQEYDGHRQQSAVEREVLLLSSEFRPSDKRILSANLIYSDLYYELPGGLTQEQYDEDPSQARGGMFGSVAQNASMNQEGVNVGLKQEYTFSENFRNTTSLYGLHRFRDHPFNTDYERNANQEIGGRTSFAYEARLGSIGATFTAGGELQRGFEAARTYDNNGGEPGDLRTDDEVVAKSGFAFAQAEFELPSDFIATAALSLNDTKYEITRLHQVSSGNYKYNRDFDAVFSPRVALLKQLTEQLSIHASVSSGFSPPTEEEILTSDGQLNEELEAEKGTNYEAGIRGFALKGKLNFDVVGFYFKLKETIVSRQDVSSVAVFRNVGSTDQKGIETSINYTLVDEPAQQLSLLKVWTSYTFSHFRFDAYQQNENNYSGNKLTGVAPHAATAGIDLNTRIGLYLNLTANYSDEIPLNDENTVYADSYLVAGARLGVKRQLGQHFGLELFSGVDNVTDKKYSLGNDLNAFGGRFFQPAPGRNYYGGLSLKYTL</sequence>
<gene>
    <name evidence="15" type="ORF">A3841_12135</name>
</gene>